<dbReference type="SMART" id="SM00407">
    <property type="entry name" value="IGc1"/>
    <property type="match status" value="2"/>
</dbReference>
<dbReference type="InterPro" id="IPR003597">
    <property type="entry name" value="Ig_C1-set"/>
</dbReference>
<dbReference type="InterPro" id="IPR001003">
    <property type="entry name" value="MHC_II_a_N"/>
</dbReference>
<proteinExistence type="inferred from homology"/>
<dbReference type="InterPro" id="IPR003006">
    <property type="entry name" value="Ig/MHC_CS"/>
</dbReference>
<dbReference type="GO" id="GO:0019882">
    <property type="term" value="P:antigen processing and presentation"/>
    <property type="evidence" value="ECO:0007669"/>
    <property type="project" value="InterPro"/>
</dbReference>
<dbReference type="EMBL" id="JAUYZG010000009">
    <property type="protein sequence ID" value="KAK2898775.1"/>
    <property type="molecule type" value="Genomic_DNA"/>
</dbReference>
<dbReference type="InterPro" id="IPR036179">
    <property type="entry name" value="Ig-like_dom_sf"/>
</dbReference>
<dbReference type="InterPro" id="IPR011162">
    <property type="entry name" value="MHC_I/II-like_Ag-recog"/>
</dbReference>
<dbReference type="AlphaFoldDB" id="A0AA88PPD2"/>
<keyword evidence="4" id="KW-1133">Transmembrane helix</keyword>
<feature type="domain" description="Ig-like" evidence="5">
    <location>
        <begin position="44"/>
        <end position="132"/>
    </location>
</feature>
<reference evidence="6" key="1">
    <citation type="submission" date="2023-08" db="EMBL/GenBank/DDBJ databases">
        <title>Chromosome-level Genome Assembly of mud carp (Cirrhinus molitorella).</title>
        <authorList>
            <person name="Liu H."/>
        </authorList>
    </citation>
    <scope>NUCLEOTIDE SEQUENCE</scope>
    <source>
        <strain evidence="6">Prfri</strain>
        <tissue evidence="6">Muscle</tissue>
    </source>
</reference>
<keyword evidence="3" id="KW-0393">Immunoglobulin domain</keyword>
<dbReference type="PANTHER" id="PTHR19944:SF86">
    <property type="entry name" value="HLA CLASS II HISTOCOMPATIBILITY ANTIGEN, DR ALPHA CHAIN"/>
    <property type="match status" value="1"/>
</dbReference>
<dbReference type="InterPro" id="IPR007110">
    <property type="entry name" value="Ig-like_dom"/>
</dbReference>
<dbReference type="GO" id="GO:0042613">
    <property type="term" value="C:MHC class II protein complex"/>
    <property type="evidence" value="ECO:0007669"/>
    <property type="project" value="InterPro"/>
</dbReference>
<keyword evidence="7" id="KW-1185">Reference proteome</keyword>
<evidence type="ECO:0000313" key="7">
    <source>
        <dbReference type="Proteomes" id="UP001187343"/>
    </source>
</evidence>
<organism evidence="6 7">
    <name type="scientific">Cirrhinus molitorella</name>
    <name type="common">mud carp</name>
    <dbReference type="NCBI Taxonomy" id="172907"/>
    <lineage>
        <taxon>Eukaryota</taxon>
        <taxon>Metazoa</taxon>
        <taxon>Chordata</taxon>
        <taxon>Craniata</taxon>
        <taxon>Vertebrata</taxon>
        <taxon>Euteleostomi</taxon>
        <taxon>Actinopterygii</taxon>
        <taxon>Neopterygii</taxon>
        <taxon>Teleostei</taxon>
        <taxon>Ostariophysi</taxon>
        <taxon>Cypriniformes</taxon>
        <taxon>Cyprinidae</taxon>
        <taxon>Labeoninae</taxon>
        <taxon>Labeonini</taxon>
        <taxon>Cirrhinus</taxon>
    </lineage>
</organism>
<dbReference type="SUPFAM" id="SSF54452">
    <property type="entry name" value="MHC antigen-recognition domain"/>
    <property type="match status" value="1"/>
</dbReference>
<dbReference type="InterPro" id="IPR050160">
    <property type="entry name" value="MHC/Immunoglobulin"/>
</dbReference>
<dbReference type="GO" id="GO:0006955">
    <property type="term" value="P:immune response"/>
    <property type="evidence" value="ECO:0007669"/>
    <property type="project" value="InterPro"/>
</dbReference>
<dbReference type="InterPro" id="IPR013783">
    <property type="entry name" value="Ig-like_fold"/>
</dbReference>
<comment type="similarity">
    <text evidence="1">Belongs to the MHC class II family.</text>
</comment>
<protein>
    <recommendedName>
        <fullName evidence="5">Ig-like domain-containing protein</fullName>
    </recommendedName>
</protein>
<gene>
    <name evidence="6" type="ORF">Q8A67_010193</name>
</gene>
<keyword evidence="4" id="KW-0472">Membrane</keyword>
<sequence>MKGDAMKAALNLRVSGVLAGEGNPVKEGSTHDHVASCSSDIVKPEVIIWSDREAKGNEKAVLICSAYDFYPKQIKLTWVRDDKEVTADVTSTEELANGDWYYQVHSHLEYFPKPGEKISCVVEHASSHKPMIYHWDPSMPESERSKIILGAVGLLTGVFIAAGGLIYYKRKHTGFLKITLIGVCVVYINAQNYHEFGLIEACGDSDEEDTIVQFDDEHMGHVDFKEQNIIITLPNFIGQIQLPSIYEDAKKGVSICRTILEVAKEVYANSSEPLEPPWSSIYPRNDPQLNVMNTLICHVTGFFPPPVRVLWTKNNVNVTDESTTSRYYPNKDGTMNVFSRMSFIPEKGDIYSCSVEHKALQQPQTKIWDVEIREPDIGPAVFCGVGLALGLLGLGTGVFFIVKGN</sequence>
<evidence type="ECO:0000256" key="1">
    <source>
        <dbReference type="ARBA" id="ARBA00007394"/>
    </source>
</evidence>
<feature type="domain" description="Ig-like" evidence="5">
    <location>
        <begin position="277"/>
        <end position="357"/>
    </location>
</feature>
<name>A0AA88PPD2_9TELE</name>
<evidence type="ECO:0000256" key="3">
    <source>
        <dbReference type="ARBA" id="ARBA00023319"/>
    </source>
</evidence>
<keyword evidence="4" id="KW-0812">Transmembrane</keyword>
<dbReference type="SUPFAM" id="SSF48726">
    <property type="entry name" value="Immunoglobulin"/>
    <property type="match status" value="2"/>
</dbReference>
<dbReference type="Gene3D" id="2.60.40.10">
    <property type="entry name" value="Immunoglobulins"/>
    <property type="match status" value="2"/>
</dbReference>
<dbReference type="PROSITE" id="PS50835">
    <property type="entry name" value="IG_LIKE"/>
    <property type="match status" value="2"/>
</dbReference>
<evidence type="ECO:0000313" key="6">
    <source>
        <dbReference type="EMBL" id="KAK2898775.1"/>
    </source>
</evidence>
<dbReference type="Proteomes" id="UP001187343">
    <property type="component" value="Unassembled WGS sequence"/>
</dbReference>
<dbReference type="PROSITE" id="PS00290">
    <property type="entry name" value="IG_MHC"/>
    <property type="match status" value="1"/>
</dbReference>
<dbReference type="Pfam" id="PF07654">
    <property type="entry name" value="C1-set"/>
    <property type="match status" value="2"/>
</dbReference>
<accession>A0AA88PPD2</accession>
<dbReference type="SMART" id="SM00920">
    <property type="entry name" value="MHC_II_alpha"/>
    <property type="match status" value="1"/>
</dbReference>
<dbReference type="PANTHER" id="PTHR19944">
    <property type="entry name" value="MHC CLASS II-RELATED"/>
    <property type="match status" value="1"/>
</dbReference>
<dbReference type="CDD" id="cd05767">
    <property type="entry name" value="IgC1_MHC_II_alpha"/>
    <property type="match status" value="1"/>
</dbReference>
<evidence type="ECO:0000259" key="5">
    <source>
        <dbReference type="PROSITE" id="PS50835"/>
    </source>
</evidence>
<evidence type="ECO:0000256" key="4">
    <source>
        <dbReference type="SAM" id="Phobius"/>
    </source>
</evidence>
<feature type="transmembrane region" description="Helical" evidence="4">
    <location>
        <begin position="380"/>
        <end position="402"/>
    </location>
</feature>
<dbReference type="Pfam" id="PF00993">
    <property type="entry name" value="MHC_II_alpha"/>
    <property type="match status" value="1"/>
</dbReference>
<comment type="caution">
    <text evidence="6">The sequence shown here is derived from an EMBL/GenBank/DDBJ whole genome shotgun (WGS) entry which is preliminary data.</text>
</comment>
<evidence type="ECO:0000256" key="2">
    <source>
        <dbReference type="ARBA" id="ARBA00023180"/>
    </source>
</evidence>
<feature type="transmembrane region" description="Helical" evidence="4">
    <location>
        <begin position="147"/>
        <end position="168"/>
    </location>
</feature>
<keyword evidence="2" id="KW-0325">Glycoprotein</keyword>